<dbReference type="Gene3D" id="1.20.1280.50">
    <property type="match status" value="1"/>
</dbReference>
<keyword evidence="3" id="KW-1185">Reference proteome</keyword>
<dbReference type="SUPFAM" id="SSF81383">
    <property type="entry name" value="F-box domain"/>
    <property type="match status" value="1"/>
</dbReference>
<dbReference type="AlphaFoldDB" id="A0AA88V184"/>
<sequence>MGSRSGRKQRLCSPVQLSPLMEGPDMEMQDYLRGSLKNESSWEVIREWFMCFQPPPNRSPPIIMKPNIPRRPPQRCSTNGGGDRLSNLPHEILCHILSFLPTKNAVATSILSSRYSSLWSCIPVLDFHYQPHFHSPQKFVEFVNKVLTGNRSPSIDTFMLSFKNCTNLEPISSVNRWIEVVIKRSIVKMELSVFANHVVKGDECFGEFWFKFVALGLKKLYFVLQAMDDSPYYDLDFKIVIDAPRLEYLYVERDKSSAGSKHGKMIYAQTTLEISSYRCSKKTCCM</sequence>
<reference evidence="2" key="1">
    <citation type="submission" date="2022-12" db="EMBL/GenBank/DDBJ databases">
        <title>Draft genome assemblies for two species of Escallonia (Escalloniales).</title>
        <authorList>
            <person name="Chanderbali A."/>
            <person name="Dervinis C."/>
            <person name="Anghel I."/>
            <person name="Soltis D."/>
            <person name="Soltis P."/>
            <person name="Zapata F."/>
        </authorList>
    </citation>
    <scope>NUCLEOTIDE SEQUENCE</scope>
    <source>
        <strain evidence="2">UCBG64.0493</strain>
        <tissue evidence="2">Leaf</tissue>
    </source>
</reference>
<evidence type="ECO:0000259" key="1">
    <source>
        <dbReference type="PROSITE" id="PS50181"/>
    </source>
</evidence>
<dbReference type="InterPro" id="IPR001810">
    <property type="entry name" value="F-box_dom"/>
</dbReference>
<protein>
    <recommendedName>
        <fullName evidence="1">F-box domain-containing protein</fullName>
    </recommendedName>
</protein>
<gene>
    <name evidence="2" type="ORF">RJ639_023525</name>
</gene>
<dbReference type="Proteomes" id="UP001188597">
    <property type="component" value="Unassembled WGS sequence"/>
</dbReference>
<dbReference type="InterPro" id="IPR036047">
    <property type="entry name" value="F-box-like_dom_sf"/>
</dbReference>
<dbReference type="PROSITE" id="PS50181">
    <property type="entry name" value="FBOX"/>
    <property type="match status" value="1"/>
</dbReference>
<name>A0AA88V184_9ASTE</name>
<dbReference type="PANTHER" id="PTHR31293">
    <property type="entry name" value="RNI-LIKE SUPERFAMILY PROTEIN"/>
    <property type="match status" value="1"/>
</dbReference>
<evidence type="ECO:0000313" key="2">
    <source>
        <dbReference type="EMBL" id="KAK2999737.1"/>
    </source>
</evidence>
<proteinExistence type="predicted"/>
<evidence type="ECO:0000313" key="3">
    <source>
        <dbReference type="Proteomes" id="UP001188597"/>
    </source>
</evidence>
<dbReference type="EMBL" id="JAVXUP010003185">
    <property type="protein sequence ID" value="KAK2999737.1"/>
    <property type="molecule type" value="Genomic_DNA"/>
</dbReference>
<organism evidence="2 3">
    <name type="scientific">Escallonia herrerae</name>
    <dbReference type="NCBI Taxonomy" id="1293975"/>
    <lineage>
        <taxon>Eukaryota</taxon>
        <taxon>Viridiplantae</taxon>
        <taxon>Streptophyta</taxon>
        <taxon>Embryophyta</taxon>
        <taxon>Tracheophyta</taxon>
        <taxon>Spermatophyta</taxon>
        <taxon>Magnoliopsida</taxon>
        <taxon>eudicotyledons</taxon>
        <taxon>Gunneridae</taxon>
        <taxon>Pentapetalae</taxon>
        <taxon>asterids</taxon>
        <taxon>campanulids</taxon>
        <taxon>Escalloniales</taxon>
        <taxon>Escalloniaceae</taxon>
        <taxon>Escallonia</taxon>
    </lineage>
</organism>
<accession>A0AA88V184</accession>
<dbReference type="InterPro" id="IPR053781">
    <property type="entry name" value="F-box_AtFBL13-like"/>
</dbReference>
<dbReference type="InterPro" id="IPR055294">
    <property type="entry name" value="FBL60-like"/>
</dbReference>
<dbReference type="Pfam" id="PF00646">
    <property type="entry name" value="F-box"/>
    <property type="match status" value="1"/>
</dbReference>
<dbReference type="CDD" id="cd22160">
    <property type="entry name" value="F-box_AtFBL13-like"/>
    <property type="match status" value="1"/>
</dbReference>
<dbReference type="PANTHER" id="PTHR31293:SF12">
    <property type="entry name" value="RNI-LIKE SUPERFAMILY PROTEIN"/>
    <property type="match status" value="1"/>
</dbReference>
<feature type="domain" description="F-box" evidence="1">
    <location>
        <begin position="82"/>
        <end position="118"/>
    </location>
</feature>
<comment type="caution">
    <text evidence="2">The sequence shown here is derived from an EMBL/GenBank/DDBJ whole genome shotgun (WGS) entry which is preliminary data.</text>
</comment>